<dbReference type="SUPFAM" id="SSF159034">
    <property type="entry name" value="Mib/herc2 domain-like"/>
    <property type="match status" value="1"/>
</dbReference>
<feature type="coiled-coil region" evidence="1">
    <location>
        <begin position="40"/>
        <end position="87"/>
    </location>
</feature>
<feature type="region of interest" description="Disordered" evidence="2">
    <location>
        <begin position="631"/>
        <end position="659"/>
    </location>
</feature>
<protein>
    <recommendedName>
        <fullName evidence="3">VWFA domain-containing protein</fullName>
    </recommendedName>
</protein>
<evidence type="ECO:0000256" key="2">
    <source>
        <dbReference type="SAM" id="MobiDB-lite"/>
    </source>
</evidence>
<dbReference type="InterPro" id="IPR036465">
    <property type="entry name" value="vWFA_dom_sf"/>
</dbReference>
<dbReference type="OrthoDB" id="438049at2759"/>
<proteinExistence type="predicted"/>
<sequence length="659" mass="73119">MDSKIQADLEVIAAGTRGILTSLEHIEEYGGHMCRNHDVLSEIEHDLHVLNERVSAAEKSVKRQPSMAQLRRRFDEIQEQMDEMQRRLSHIHVGASANSALIESIYVQASPRNGSVPQSVAPNHGRLLRGSASVVQANVNVHSRSPTENNATHFNSQPTQDITSGDEISDEALKQHTPTEQAIVTQAWNQPPIGAQQQTSEQTMDTQAWIEFADRESVDARLRTQPLRGFHTVLLLDISESMTSGNSWAQAKTFVSEFMAGLQEHDPLYQPSGVNEHVAIATFGHKTQLDVLMTTDFSAARDKIDTMTLGGPSPLYGGLLVALAGVISAQNKAQRVNGYLMHNKIIVITDGRPTETAKIKGPDVADQQSRDQTTVDILSAMNIIDTRLVSVLYVGVGHYDKEFLEILAADSPSSTVFTYKDGRRLSRRNYLCLKVSFVELTLARLIGHGMGADTTITAEDLDDLRDIERTSANYLARIERGERQSREEKYHESSNPQLPMIGTRVVRGLDWTYVDQDKNGPGTIVGHAANDAVVWVHWDESNELYWYPYGDAGFAVLISDDERKLRPGEIVAVGCRVKPSPFAKVEGVHAWNTGVVIRLNPPKAHVRWSNGKRGDYTYGVDDDAEIELSSASSESCVGERPNLRKAKRTRNKNKQTKNT</sequence>
<organism evidence="4 5">
    <name type="scientific">Dreissena polymorpha</name>
    <name type="common">Zebra mussel</name>
    <name type="synonym">Mytilus polymorpha</name>
    <dbReference type="NCBI Taxonomy" id="45954"/>
    <lineage>
        <taxon>Eukaryota</taxon>
        <taxon>Metazoa</taxon>
        <taxon>Spiralia</taxon>
        <taxon>Lophotrochozoa</taxon>
        <taxon>Mollusca</taxon>
        <taxon>Bivalvia</taxon>
        <taxon>Autobranchia</taxon>
        <taxon>Heteroconchia</taxon>
        <taxon>Euheterodonta</taxon>
        <taxon>Imparidentia</taxon>
        <taxon>Neoheterodontei</taxon>
        <taxon>Myida</taxon>
        <taxon>Dreissenoidea</taxon>
        <taxon>Dreissenidae</taxon>
        <taxon>Dreissena</taxon>
    </lineage>
</organism>
<keyword evidence="1" id="KW-0175">Coiled coil</keyword>
<evidence type="ECO:0000313" key="4">
    <source>
        <dbReference type="EMBL" id="KAH3835584.1"/>
    </source>
</evidence>
<dbReference type="InterPro" id="IPR002035">
    <property type="entry name" value="VWF_A"/>
</dbReference>
<evidence type="ECO:0000259" key="3">
    <source>
        <dbReference type="PROSITE" id="PS50234"/>
    </source>
</evidence>
<reference evidence="4" key="2">
    <citation type="submission" date="2020-11" db="EMBL/GenBank/DDBJ databases">
        <authorList>
            <person name="McCartney M.A."/>
            <person name="Auch B."/>
            <person name="Kono T."/>
            <person name="Mallez S."/>
            <person name="Becker A."/>
            <person name="Gohl D.M."/>
            <person name="Silverstein K.A.T."/>
            <person name="Koren S."/>
            <person name="Bechman K.B."/>
            <person name="Herman A."/>
            <person name="Abrahante J.E."/>
            <person name="Garbe J."/>
        </authorList>
    </citation>
    <scope>NUCLEOTIDE SEQUENCE</scope>
    <source>
        <strain evidence="4">Duluth1</strain>
        <tissue evidence="4">Whole animal</tissue>
    </source>
</reference>
<dbReference type="Gene3D" id="2.30.30.40">
    <property type="entry name" value="SH3 Domains"/>
    <property type="match status" value="1"/>
</dbReference>
<dbReference type="GO" id="GO:0004842">
    <property type="term" value="F:ubiquitin-protein transferase activity"/>
    <property type="evidence" value="ECO:0007669"/>
    <property type="project" value="InterPro"/>
</dbReference>
<dbReference type="Pfam" id="PF00092">
    <property type="entry name" value="VWA"/>
    <property type="match status" value="1"/>
</dbReference>
<dbReference type="CDD" id="cd00198">
    <property type="entry name" value="vWFA"/>
    <property type="match status" value="1"/>
</dbReference>
<dbReference type="AlphaFoldDB" id="A0A9D4K9T9"/>
<evidence type="ECO:0000313" key="5">
    <source>
        <dbReference type="Proteomes" id="UP000828390"/>
    </source>
</evidence>
<dbReference type="Proteomes" id="UP000828390">
    <property type="component" value="Unassembled WGS sequence"/>
</dbReference>
<feature type="domain" description="VWFA" evidence="3">
    <location>
        <begin position="231"/>
        <end position="435"/>
    </location>
</feature>
<dbReference type="EMBL" id="JAIWYP010000004">
    <property type="protein sequence ID" value="KAH3835584.1"/>
    <property type="molecule type" value="Genomic_DNA"/>
</dbReference>
<gene>
    <name evidence="4" type="ORF">DPMN_108939</name>
</gene>
<dbReference type="InterPro" id="IPR037252">
    <property type="entry name" value="Mib_Herc2_sf"/>
</dbReference>
<evidence type="ECO:0000256" key="1">
    <source>
        <dbReference type="SAM" id="Coils"/>
    </source>
</evidence>
<name>A0A9D4K9T9_DREPO</name>
<dbReference type="GO" id="GO:0046872">
    <property type="term" value="F:metal ion binding"/>
    <property type="evidence" value="ECO:0007669"/>
    <property type="project" value="InterPro"/>
</dbReference>
<comment type="caution">
    <text evidence="4">The sequence shown here is derived from an EMBL/GenBank/DDBJ whole genome shotgun (WGS) entry which is preliminary data.</text>
</comment>
<dbReference type="PROSITE" id="PS50234">
    <property type="entry name" value="VWFA"/>
    <property type="match status" value="1"/>
</dbReference>
<dbReference type="SMART" id="SM00327">
    <property type="entry name" value="VWA"/>
    <property type="match status" value="1"/>
</dbReference>
<dbReference type="SUPFAM" id="SSF53300">
    <property type="entry name" value="vWA-like"/>
    <property type="match status" value="1"/>
</dbReference>
<keyword evidence="5" id="KW-1185">Reference proteome</keyword>
<feature type="compositionally biased region" description="Basic residues" evidence="2">
    <location>
        <begin position="643"/>
        <end position="659"/>
    </location>
</feature>
<dbReference type="Gene3D" id="3.40.50.410">
    <property type="entry name" value="von Willebrand factor, type A domain"/>
    <property type="match status" value="1"/>
</dbReference>
<accession>A0A9D4K9T9</accession>
<reference evidence="4" key="1">
    <citation type="journal article" date="2019" name="bioRxiv">
        <title>The Genome of the Zebra Mussel, Dreissena polymorpha: A Resource for Invasive Species Research.</title>
        <authorList>
            <person name="McCartney M.A."/>
            <person name="Auch B."/>
            <person name="Kono T."/>
            <person name="Mallez S."/>
            <person name="Zhang Y."/>
            <person name="Obille A."/>
            <person name="Becker A."/>
            <person name="Abrahante J.E."/>
            <person name="Garbe J."/>
            <person name="Badalamenti J.P."/>
            <person name="Herman A."/>
            <person name="Mangelson H."/>
            <person name="Liachko I."/>
            <person name="Sullivan S."/>
            <person name="Sone E.D."/>
            <person name="Koren S."/>
            <person name="Silverstein K.A.T."/>
            <person name="Beckman K.B."/>
            <person name="Gohl D.M."/>
        </authorList>
    </citation>
    <scope>NUCLEOTIDE SEQUENCE</scope>
    <source>
        <strain evidence="4">Duluth1</strain>
        <tissue evidence="4">Whole animal</tissue>
    </source>
</reference>